<dbReference type="PANTHER" id="PTHR34478">
    <property type="entry name" value="PROTEIN LEMA"/>
    <property type="match status" value="1"/>
</dbReference>
<comment type="similarity">
    <text evidence="2">Belongs to the LemA family.</text>
</comment>
<dbReference type="AlphaFoldDB" id="A0A399RCS5"/>
<keyword evidence="3 6" id="KW-0812">Transmembrane</keyword>
<dbReference type="RefSeq" id="WP_119376786.1">
    <property type="nucleotide sequence ID" value="NZ_QWFX01000013.1"/>
</dbReference>
<dbReference type="PANTHER" id="PTHR34478:SF1">
    <property type="entry name" value="PROTEIN LEMA"/>
    <property type="match status" value="1"/>
</dbReference>
<sequence>MTALYVLLGALAIVAVFLIGIYNSLVSKKQRCNQAFADIDVQLKQRQNLIPNLVETVKGYASHERETLEEVIQARNSAVAAGTPGEMAQAEGVLTSALGKLFALSEAYPDLKANENFKDLQDELSVIEDKLAAARRFYNAAVQDYNTSREQFPNSIVAGMFNFPEREFFDLGGDRTALSTVPEVKF</sequence>
<dbReference type="EMBL" id="QWFX01000013">
    <property type="protein sequence ID" value="RIJ28251.1"/>
    <property type="molecule type" value="Genomic_DNA"/>
</dbReference>
<protein>
    <submittedName>
        <fullName evidence="7">LemA family protein</fullName>
    </submittedName>
</protein>
<keyword evidence="8" id="KW-1185">Reference proteome</keyword>
<evidence type="ECO:0000256" key="5">
    <source>
        <dbReference type="ARBA" id="ARBA00023136"/>
    </source>
</evidence>
<evidence type="ECO:0000256" key="3">
    <source>
        <dbReference type="ARBA" id="ARBA00022692"/>
    </source>
</evidence>
<feature type="transmembrane region" description="Helical" evidence="6">
    <location>
        <begin position="6"/>
        <end position="25"/>
    </location>
</feature>
<evidence type="ECO:0000313" key="7">
    <source>
        <dbReference type="EMBL" id="RIJ28251.1"/>
    </source>
</evidence>
<dbReference type="InterPro" id="IPR023353">
    <property type="entry name" value="LemA-like_dom_sf"/>
</dbReference>
<accession>A0A399RCS5</accession>
<dbReference type="Proteomes" id="UP000266385">
    <property type="component" value="Unassembled WGS sequence"/>
</dbReference>
<evidence type="ECO:0000256" key="4">
    <source>
        <dbReference type="ARBA" id="ARBA00022989"/>
    </source>
</evidence>
<evidence type="ECO:0000313" key="8">
    <source>
        <dbReference type="Proteomes" id="UP000266385"/>
    </source>
</evidence>
<evidence type="ECO:0000256" key="2">
    <source>
        <dbReference type="ARBA" id="ARBA00008854"/>
    </source>
</evidence>
<dbReference type="GO" id="GO:0016020">
    <property type="term" value="C:membrane"/>
    <property type="evidence" value="ECO:0007669"/>
    <property type="project" value="UniProtKB-SubCell"/>
</dbReference>
<organism evidence="7 8">
    <name type="scientific">Henriciella mobilis</name>
    <dbReference type="NCBI Taxonomy" id="2305467"/>
    <lineage>
        <taxon>Bacteria</taxon>
        <taxon>Pseudomonadati</taxon>
        <taxon>Pseudomonadota</taxon>
        <taxon>Alphaproteobacteria</taxon>
        <taxon>Hyphomonadales</taxon>
        <taxon>Hyphomonadaceae</taxon>
        <taxon>Henriciella</taxon>
    </lineage>
</organism>
<gene>
    <name evidence="7" type="ORF">D1223_12685</name>
</gene>
<dbReference type="SUPFAM" id="SSF140478">
    <property type="entry name" value="LemA-like"/>
    <property type="match status" value="1"/>
</dbReference>
<keyword evidence="4 6" id="KW-1133">Transmembrane helix</keyword>
<comment type="caution">
    <text evidence="7">The sequence shown here is derived from an EMBL/GenBank/DDBJ whole genome shotgun (WGS) entry which is preliminary data.</text>
</comment>
<reference evidence="7 8" key="1">
    <citation type="submission" date="2018-08" db="EMBL/GenBank/DDBJ databases">
        <title>Henriciella mobilis sp. nov., isolated from seawater.</title>
        <authorList>
            <person name="Cheng H."/>
            <person name="Wu Y.-H."/>
            <person name="Xu X.-W."/>
            <person name="Guo L.-L."/>
        </authorList>
    </citation>
    <scope>NUCLEOTIDE SEQUENCE [LARGE SCALE GENOMIC DNA]</scope>
    <source>
        <strain evidence="7 8">JN25</strain>
    </source>
</reference>
<comment type="subcellular location">
    <subcellularLocation>
        <location evidence="1">Membrane</location>
        <topology evidence="1">Single-pass membrane protein</topology>
    </subcellularLocation>
</comment>
<keyword evidence="5 6" id="KW-0472">Membrane</keyword>
<proteinExistence type="inferred from homology"/>
<evidence type="ECO:0000256" key="6">
    <source>
        <dbReference type="SAM" id="Phobius"/>
    </source>
</evidence>
<dbReference type="OrthoDB" id="9804152at2"/>
<dbReference type="InterPro" id="IPR007156">
    <property type="entry name" value="MamQ_LemA"/>
</dbReference>
<dbReference type="Pfam" id="PF04011">
    <property type="entry name" value="LemA"/>
    <property type="match status" value="1"/>
</dbReference>
<dbReference type="Gene3D" id="1.20.1440.20">
    <property type="entry name" value="LemA-like domain"/>
    <property type="match status" value="1"/>
</dbReference>
<evidence type="ECO:0000256" key="1">
    <source>
        <dbReference type="ARBA" id="ARBA00004167"/>
    </source>
</evidence>
<name>A0A399RCS5_9PROT</name>